<evidence type="ECO:0000313" key="7">
    <source>
        <dbReference type="Proteomes" id="UP000076962"/>
    </source>
</evidence>
<keyword evidence="1" id="KW-0479">Metal-binding</keyword>
<feature type="non-terminal residue" evidence="6">
    <location>
        <position position="1"/>
    </location>
</feature>
<dbReference type="GO" id="GO:0051536">
    <property type="term" value="F:iron-sulfur cluster binding"/>
    <property type="evidence" value="ECO:0007669"/>
    <property type="project" value="UniProtKB-KW"/>
</dbReference>
<proteinExistence type="predicted"/>
<keyword evidence="7" id="KW-1185">Reference proteome</keyword>
<dbReference type="GO" id="GO:0016491">
    <property type="term" value="F:oxidoreductase activity"/>
    <property type="evidence" value="ECO:0007669"/>
    <property type="project" value="UniProtKB-KW"/>
</dbReference>
<protein>
    <submittedName>
        <fullName evidence="6">Methyl-viologen-reducing hydrogenase, delta subunit</fullName>
        <ecNumber evidence="6">1.-.-.-</ecNumber>
    </submittedName>
</protein>
<dbReference type="InterPro" id="IPR003813">
    <property type="entry name" value="MvhD/FlpD"/>
</dbReference>
<evidence type="ECO:0000256" key="4">
    <source>
        <dbReference type="ARBA" id="ARBA00023014"/>
    </source>
</evidence>
<sequence length="112" mass="12769">RQEYSAFVRIVPVRCLGSVNTIWVSDALNSGYDGIILMGCQKGEDYQCHFVKGSEMAHERMSKIGDTLEQLNLEKERVQTYEIAITDIHKVPKIINDMAETIDKIGMNPFKF</sequence>
<evidence type="ECO:0000256" key="2">
    <source>
        <dbReference type="ARBA" id="ARBA00023002"/>
    </source>
</evidence>
<dbReference type="EMBL" id="LUTY01003008">
    <property type="protein sequence ID" value="OAD18963.1"/>
    <property type="molecule type" value="Genomic_DNA"/>
</dbReference>
<dbReference type="Pfam" id="PF02662">
    <property type="entry name" value="FlpD"/>
    <property type="match status" value="1"/>
</dbReference>
<comment type="caution">
    <text evidence="6">The sequence shown here is derived from an EMBL/GenBank/DDBJ whole genome shotgun (WGS) entry which is preliminary data.</text>
</comment>
<dbReference type="Proteomes" id="UP000076962">
    <property type="component" value="Unassembled WGS sequence"/>
</dbReference>
<evidence type="ECO:0000256" key="1">
    <source>
        <dbReference type="ARBA" id="ARBA00022723"/>
    </source>
</evidence>
<evidence type="ECO:0000313" key="6">
    <source>
        <dbReference type="EMBL" id="OAD18963.1"/>
    </source>
</evidence>
<dbReference type="AlphaFoldDB" id="A0A176RT79"/>
<reference evidence="6 7" key="1">
    <citation type="submission" date="2016-05" db="EMBL/GenBank/DDBJ databases">
        <title>Single-cell genome of chain-forming Candidatus Thiomargarita nelsonii and comparison to other large sulfur-oxidizing bacteria.</title>
        <authorList>
            <person name="Winkel M."/>
            <person name="Salman V."/>
            <person name="Woyke T."/>
            <person name="Schulz-Vogt H."/>
            <person name="Richter M."/>
            <person name="Flood B."/>
            <person name="Bailey J."/>
            <person name="Amann R."/>
            <person name="Mussmann M."/>
        </authorList>
    </citation>
    <scope>NUCLEOTIDE SEQUENCE [LARGE SCALE GENOMIC DNA]</scope>
    <source>
        <strain evidence="6 7">THI036</strain>
    </source>
</reference>
<organism evidence="6 7">
    <name type="scientific">Candidatus Thiomargarita nelsonii</name>
    <dbReference type="NCBI Taxonomy" id="1003181"/>
    <lineage>
        <taxon>Bacteria</taxon>
        <taxon>Pseudomonadati</taxon>
        <taxon>Pseudomonadota</taxon>
        <taxon>Gammaproteobacteria</taxon>
        <taxon>Thiotrichales</taxon>
        <taxon>Thiotrichaceae</taxon>
        <taxon>Thiomargarita</taxon>
    </lineage>
</organism>
<keyword evidence="3" id="KW-0408">Iron</keyword>
<keyword evidence="2 6" id="KW-0560">Oxidoreductase</keyword>
<evidence type="ECO:0000259" key="5">
    <source>
        <dbReference type="Pfam" id="PF02662"/>
    </source>
</evidence>
<evidence type="ECO:0000256" key="3">
    <source>
        <dbReference type="ARBA" id="ARBA00023004"/>
    </source>
</evidence>
<dbReference type="EC" id="1.-.-.-" evidence="6"/>
<feature type="domain" description="F420-non-reducing hydrogenase iron-sulfur subunit D" evidence="5">
    <location>
        <begin position="1"/>
        <end position="106"/>
    </location>
</feature>
<dbReference type="GO" id="GO:0046872">
    <property type="term" value="F:metal ion binding"/>
    <property type="evidence" value="ECO:0007669"/>
    <property type="project" value="UniProtKB-KW"/>
</dbReference>
<name>A0A176RT79_9GAMM</name>
<dbReference type="PATRIC" id="fig|1003181.4.peg.7202"/>
<gene>
    <name evidence="6" type="ORF">THIOM_005424</name>
</gene>
<keyword evidence="4" id="KW-0411">Iron-sulfur</keyword>
<accession>A0A176RT79</accession>